<dbReference type="PRINTS" id="PR00313">
    <property type="entry name" value="CABNDNGRPT"/>
</dbReference>
<dbReference type="Proteomes" id="UP000185984">
    <property type="component" value="Unassembled WGS sequence"/>
</dbReference>
<dbReference type="InterPro" id="IPR001343">
    <property type="entry name" value="Hemolysn_Ca-bd"/>
</dbReference>
<dbReference type="GO" id="GO:0005509">
    <property type="term" value="F:calcium ion binding"/>
    <property type="evidence" value="ECO:0007669"/>
    <property type="project" value="InterPro"/>
</dbReference>
<dbReference type="InterPro" id="IPR011049">
    <property type="entry name" value="Serralysin-like_metalloprot_C"/>
</dbReference>
<dbReference type="OrthoDB" id="427335at2"/>
<gene>
    <name evidence="1" type="ORF">NIES1031_19040</name>
</gene>
<reference evidence="1 2" key="1">
    <citation type="submission" date="2016-11" db="EMBL/GenBank/DDBJ databases">
        <title>Draft Genome Sequences of Nine Cyanobacterial Strains from Diverse Habitats.</title>
        <authorList>
            <person name="Zhu T."/>
            <person name="Hou S."/>
            <person name="Lu X."/>
            <person name="Hess W.R."/>
        </authorList>
    </citation>
    <scope>NUCLEOTIDE SEQUENCE [LARGE SCALE GENOMIC DNA]</scope>
    <source>
        <strain evidence="1 2">5.2 s.c.1</strain>
    </source>
</reference>
<dbReference type="Pfam" id="PF00353">
    <property type="entry name" value="HemolysinCabind"/>
    <property type="match status" value="3"/>
</dbReference>
<dbReference type="EMBL" id="MRCC01000018">
    <property type="protein sequence ID" value="OKH22862.1"/>
    <property type="molecule type" value="Genomic_DNA"/>
</dbReference>
<evidence type="ECO:0000313" key="1">
    <source>
        <dbReference type="EMBL" id="OKH22862.1"/>
    </source>
</evidence>
<comment type="caution">
    <text evidence="1">The sequence shown here is derived from an EMBL/GenBank/DDBJ whole genome shotgun (WGS) entry which is preliminary data.</text>
</comment>
<keyword evidence="2" id="KW-1185">Reference proteome</keyword>
<name>A0A1U7HGY8_9CHRO</name>
<dbReference type="AlphaFoldDB" id="A0A1U7HGY8"/>
<dbReference type="RefSeq" id="WP_073551057.1">
    <property type="nucleotide sequence ID" value="NZ_CAWMVK010000010.1"/>
</dbReference>
<protein>
    <recommendedName>
        <fullName evidence="3">Calcium-binding protein</fullName>
    </recommendedName>
</protein>
<evidence type="ECO:0008006" key="3">
    <source>
        <dbReference type="Google" id="ProtNLM"/>
    </source>
</evidence>
<proteinExistence type="predicted"/>
<dbReference type="SUPFAM" id="SSF51120">
    <property type="entry name" value="beta-Roll"/>
    <property type="match status" value="1"/>
</dbReference>
<evidence type="ECO:0000313" key="2">
    <source>
        <dbReference type="Proteomes" id="UP000185984"/>
    </source>
</evidence>
<accession>A0A1U7HGY8</accession>
<dbReference type="STRING" id="247279.NIES1031_19040"/>
<organism evidence="1 2">
    <name type="scientific">Chroogloeocystis siderophila 5.2 s.c.1</name>
    <dbReference type="NCBI Taxonomy" id="247279"/>
    <lineage>
        <taxon>Bacteria</taxon>
        <taxon>Bacillati</taxon>
        <taxon>Cyanobacteriota</taxon>
        <taxon>Cyanophyceae</taxon>
        <taxon>Oscillatoriophycideae</taxon>
        <taxon>Chroococcales</taxon>
        <taxon>Chroococcaceae</taxon>
        <taxon>Chroogloeocystis</taxon>
    </lineage>
</organism>
<dbReference type="Gene3D" id="2.150.10.10">
    <property type="entry name" value="Serralysin-like metalloprotease, C-terminal"/>
    <property type="match status" value="2"/>
</dbReference>
<sequence>MLRGAVGNDNLNGGDGSDILSSSAVSAIFGDDDPYDGGDFSSDILYGGDGNDTYIIAESRDVINETVNGGIDPVIAHRSYTLGNNLENLTLAEPQYSSGNFRITGNGLNNRIVGNSKRNVLQGQAGNDSLNGGAGDDTLSFGVIDRRLDGSSGTDTLTVEY</sequence>